<organism evidence="3 4">
    <name type="scientific">Pocillopora meandrina</name>
    <dbReference type="NCBI Taxonomy" id="46732"/>
    <lineage>
        <taxon>Eukaryota</taxon>
        <taxon>Metazoa</taxon>
        <taxon>Cnidaria</taxon>
        <taxon>Anthozoa</taxon>
        <taxon>Hexacorallia</taxon>
        <taxon>Scleractinia</taxon>
        <taxon>Astrocoeniina</taxon>
        <taxon>Pocilloporidae</taxon>
        <taxon>Pocillopora</taxon>
    </lineage>
</organism>
<dbReference type="CDD" id="cd00167">
    <property type="entry name" value="SANT"/>
    <property type="match status" value="1"/>
</dbReference>
<feature type="region of interest" description="Disordered" evidence="1">
    <location>
        <begin position="1"/>
        <end position="40"/>
    </location>
</feature>
<protein>
    <recommendedName>
        <fullName evidence="2">SANT domain-containing protein</fullName>
    </recommendedName>
</protein>
<name>A0AAU9X220_9CNID</name>
<feature type="region of interest" description="Disordered" evidence="1">
    <location>
        <begin position="182"/>
        <end position="221"/>
    </location>
</feature>
<dbReference type="InterPro" id="IPR009057">
    <property type="entry name" value="Homeodomain-like_sf"/>
</dbReference>
<dbReference type="Pfam" id="PF00249">
    <property type="entry name" value="Myb_DNA-binding"/>
    <property type="match status" value="1"/>
</dbReference>
<dbReference type="InterPro" id="IPR001005">
    <property type="entry name" value="SANT/Myb"/>
</dbReference>
<dbReference type="InterPro" id="IPR017884">
    <property type="entry name" value="SANT_dom"/>
</dbReference>
<gene>
    <name evidence="3" type="ORF">PMEA_00015137</name>
</gene>
<proteinExistence type="predicted"/>
<dbReference type="PROSITE" id="PS51293">
    <property type="entry name" value="SANT"/>
    <property type="match status" value="1"/>
</dbReference>
<dbReference type="AlphaFoldDB" id="A0AAU9X220"/>
<dbReference type="Proteomes" id="UP001159428">
    <property type="component" value="Unassembled WGS sequence"/>
</dbReference>
<feature type="compositionally biased region" description="Basic residues" evidence="1">
    <location>
        <begin position="198"/>
        <end position="213"/>
    </location>
</feature>
<evidence type="ECO:0000256" key="1">
    <source>
        <dbReference type="SAM" id="MobiDB-lite"/>
    </source>
</evidence>
<accession>A0AAU9X220</accession>
<dbReference type="SUPFAM" id="SSF46689">
    <property type="entry name" value="Homeodomain-like"/>
    <property type="match status" value="1"/>
</dbReference>
<comment type="caution">
    <text evidence="3">The sequence shown here is derived from an EMBL/GenBank/DDBJ whole genome shotgun (WGS) entry which is preliminary data.</text>
</comment>
<evidence type="ECO:0000259" key="2">
    <source>
        <dbReference type="PROSITE" id="PS51293"/>
    </source>
</evidence>
<evidence type="ECO:0000313" key="3">
    <source>
        <dbReference type="EMBL" id="CAH3133521.1"/>
    </source>
</evidence>
<feature type="domain" description="SANT" evidence="2">
    <location>
        <begin position="112"/>
        <end position="163"/>
    </location>
</feature>
<dbReference type="EMBL" id="CALNXJ010000027">
    <property type="protein sequence ID" value="CAH3133521.1"/>
    <property type="molecule type" value="Genomic_DNA"/>
</dbReference>
<keyword evidence="4" id="KW-1185">Reference proteome</keyword>
<dbReference type="Gene3D" id="1.10.10.60">
    <property type="entry name" value="Homeodomain-like"/>
    <property type="match status" value="1"/>
</dbReference>
<evidence type="ECO:0000313" key="4">
    <source>
        <dbReference type="Proteomes" id="UP001159428"/>
    </source>
</evidence>
<reference evidence="3 4" key="1">
    <citation type="submission" date="2022-05" db="EMBL/GenBank/DDBJ databases">
        <authorList>
            <consortium name="Genoscope - CEA"/>
            <person name="William W."/>
        </authorList>
    </citation>
    <scope>NUCLEOTIDE SEQUENCE [LARGE SCALE GENOMIC DNA]</scope>
</reference>
<dbReference type="SMART" id="SM00717">
    <property type="entry name" value="SANT"/>
    <property type="match status" value="1"/>
</dbReference>
<sequence length="221" mass="26070">MEKAGPSTRNPERQLPNKRKRNKNDSCVDPLDYMLLPTPPPMDEEGIWRLERKYSRGRGRGSYKAFMIWKNVTDNQAIIPDVITDPAAREKEQLREELITNPFEEEEQRKEREKESWNLEEEKQLCSALKRKKQDFFKAAESVPNKTREECVVHWYHYKKKEDHIKACNTCAVRVERKRKRKLIEEQEDAAEAASPPKKSRSGRTIKVPRRFSKGAEGRQM</sequence>